<evidence type="ECO:0000256" key="2">
    <source>
        <dbReference type="RuleBase" id="RU003860"/>
    </source>
</evidence>
<dbReference type="PANTHER" id="PTHR46229:SF2">
    <property type="entry name" value="BOLA-LIKE PROTEIN 1"/>
    <property type="match status" value="1"/>
</dbReference>
<dbReference type="InterPro" id="IPR036065">
    <property type="entry name" value="BolA-like_sf"/>
</dbReference>
<protein>
    <submittedName>
        <fullName evidence="4">BolA-like protein K11H12.1</fullName>
    </submittedName>
</protein>
<dbReference type="OrthoDB" id="4983at2759"/>
<evidence type="ECO:0000256" key="1">
    <source>
        <dbReference type="ARBA" id="ARBA00005578"/>
    </source>
</evidence>
<name>A0A8B7PA00_HYAAZ</name>
<organism evidence="3 4">
    <name type="scientific">Hyalella azteca</name>
    <name type="common">Amphipod</name>
    <dbReference type="NCBI Taxonomy" id="294128"/>
    <lineage>
        <taxon>Eukaryota</taxon>
        <taxon>Metazoa</taxon>
        <taxon>Ecdysozoa</taxon>
        <taxon>Arthropoda</taxon>
        <taxon>Crustacea</taxon>
        <taxon>Multicrustacea</taxon>
        <taxon>Malacostraca</taxon>
        <taxon>Eumalacostraca</taxon>
        <taxon>Peracarida</taxon>
        <taxon>Amphipoda</taxon>
        <taxon>Senticaudata</taxon>
        <taxon>Talitrida</taxon>
        <taxon>Talitroidea</taxon>
        <taxon>Hyalellidae</taxon>
        <taxon>Hyalella</taxon>
    </lineage>
</organism>
<comment type="similarity">
    <text evidence="1 2">Belongs to the BolA/IbaG family.</text>
</comment>
<dbReference type="AlphaFoldDB" id="A0A8B7PA00"/>
<evidence type="ECO:0000313" key="3">
    <source>
        <dbReference type="Proteomes" id="UP000694843"/>
    </source>
</evidence>
<reference evidence="4" key="1">
    <citation type="submission" date="2025-08" db="UniProtKB">
        <authorList>
            <consortium name="RefSeq"/>
        </authorList>
    </citation>
    <scope>IDENTIFICATION</scope>
    <source>
        <tissue evidence="4">Whole organism</tissue>
    </source>
</reference>
<sequence>MWHRFGQRAMTSAAGLGPVGRRIADKLAKSVAGGGHVAVVDESHMHNVPRGAETHFKVLVVSTRFQGMPLIQRHRLVNDVLAEELASGVHALSILVGGGSGAGAFAGGWGLGGWCWRWSVV</sequence>
<evidence type="ECO:0000313" key="4">
    <source>
        <dbReference type="RefSeq" id="XP_018022805.1"/>
    </source>
</evidence>
<dbReference type="Gene3D" id="3.30.300.90">
    <property type="entry name" value="BolA-like"/>
    <property type="match status" value="1"/>
</dbReference>
<dbReference type="InterPro" id="IPR002634">
    <property type="entry name" value="BolA"/>
</dbReference>
<dbReference type="RefSeq" id="XP_018022805.1">
    <property type="nucleotide sequence ID" value="XM_018167316.2"/>
</dbReference>
<dbReference type="SUPFAM" id="SSF82657">
    <property type="entry name" value="BolA-like"/>
    <property type="match status" value="1"/>
</dbReference>
<dbReference type="Proteomes" id="UP000694843">
    <property type="component" value="Unplaced"/>
</dbReference>
<dbReference type="KEGG" id="hazt:108678826"/>
<keyword evidence="3" id="KW-1185">Reference proteome</keyword>
<dbReference type="InterPro" id="IPR050961">
    <property type="entry name" value="BolA/IbaG_stress_morph_reg"/>
</dbReference>
<dbReference type="GO" id="GO:0005739">
    <property type="term" value="C:mitochondrion"/>
    <property type="evidence" value="ECO:0007669"/>
    <property type="project" value="TreeGrafter"/>
</dbReference>
<dbReference type="Pfam" id="PF01722">
    <property type="entry name" value="BolA"/>
    <property type="match status" value="1"/>
</dbReference>
<proteinExistence type="inferred from homology"/>
<gene>
    <name evidence="4" type="primary">LOC108678826</name>
</gene>
<accession>A0A8B7PA00</accession>
<dbReference type="GeneID" id="108678826"/>
<dbReference type="PANTHER" id="PTHR46229">
    <property type="entry name" value="BOLA TRANSCRIPTION REGULATOR"/>
    <property type="match status" value="1"/>
</dbReference>